<comment type="caution">
    <text evidence="1">The sequence shown here is derived from an EMBL/GenBank/DDBJ whole genome shotgun (WGS) entry which is preliminary data.</text>
</comment>
<gene>
    <name evidence="1" type="ORF">AFUS01_LOCUS16476</name>
</gene>
<name>A0A8J2KKM1_9HEXA</name>
<evidence type="ECO:0000313" key="2">
    <source>
        <dbReference type="Proteomes" id="UP000708208"/>
    </source>
</evidence>
<evidence type="ECO:0000313" key="1">
    <source>
        <dbReference type="EMBL" id="CAG7727645.1"/>
    </source>
</evidence>
<dbReference type="EMBL" id="CAJVCH010151528">
    <property type="protein sequence ID" value="CAG7727645.1"/>
    <property type="molecule type" value="Genomic_DNA"/>
</dbReference>
<sequence length="96" mass="11280">MCRPAPFYFASTFIYTWVGEDSSLNPIQGSSMGDVWSQVKRAFSRVRKYYWGKAEKCSPNMIRPYFFHYSVPDVKPEIQDRMSPETCIIFMCDINK</sequence>
<dbReference type="Proteomes" id="UP000708208">
    <property type="component" value="Unassembled WGS sequence"/>
</dbReference>
<dbReference type="AlphaFoldDB" id="A0A8J2KKM1"/>
<organism evidence="1 2">
    <name type="scientific">Allacma fusca</name>
    <dbReference type="NCBI Taxonomy" id="39272"/>
    <lineage>
        <taxon>Eukaryota</taxon>
        <taxon>Metazoa</taxon>
        <taxon>Ecdysozoa</taxon>
        <taxon>Arthropoda</taxon>
        <taxon>Hexapoda</taxon>
        <taxon>Collembola</taxon>
        <taxon>Symphypleona</taxon>
        <taxon>Sminthuridae</taxon>
        <taxon>Allacma</taxon>
    </lineage>
</organism>
<reference evidence="1" key="1">
    <citation type="submission" date="2021-06" db="EMBL/GenBank/DDBJ databases">
        <authorList>
            <person name="Hodson N. C."/>
            <person name="Mongue J. A."/>
            <person name="Jaron S. K."/>
        </authorList>
    </citation>
    <scope>NUCLEOTIDE SEQUENCE</scope>
</reference>
<accession>A0A8J2KKM1</accession>
<proteinExistence type="predicted"/>
<protein>
    <submittedName>
        <fullName evidence="1">Uncharacterized protein</fullName>
    </submittedName>
</protein>
<keyword evidence="2" id="KW-1185">Reference proteome</keyword>